<evidence type="ECO:0000313" key="4">
    <source>
        <dbReference type="EMBL" id="MCW1886566.1"/>
    </source>
</evidence>
<evidence type="ECO:0000313" key="5">
    <source>
        <dbReference type="Proteomes" id="UP001207930"/>
    </source>
</evidence>
<sequence length="492" mass="52433">MNVEFECPGCQQSLSADVPATGVDVTCPACASAFHVDAPQAALPTVQARIATVAATPAAPPVGNRPSAGRPPVGAHPRPQPQAAPVKSGSGKEIALIAAAVLVLGGGGVGLWFAASKAEDKKETAVSQPSVQEQARQKMAELALKDAERRERETQEREIAIAANRAQVAEREKEDAARFKREREEKIAKIARTYFDGDLTAAEEFQREVDATNDEINKLFADDIKGNEPGTQAEFYETWNAIFERRIKENPLFAEARAGALQKFLSESPGEALSKNAELLVKYSSFGSSFFISPDGWLVTNRHVVRDAAKVDIRISGGQVIPATVVARDAKNDLALLKADLKSPAWLPISKGTKEMDLGNNVFTIGFPNPVMQGLEPKYTDGRVSSRAGMMDDESFYQISVPVQPGNSGGPLIDSESGWAVGVITLRLDHTSDGRSADNVSYALKASVLHDFVSGTPEAADSVKGATPDKVGNSTEIISRAKGASATVLVPN</sequence>
<gene>
    <name evidence="4" type="ORF">OKA04_17645</name>
</gene>
<proteinExistence type="predicted"/>
<dbReference type="RefSeq" id="WP_264502522.1">
    <property type="nucleotide sequence ID" value="NZ_JAPDDS010000011.1"/>
</dbReference>
<dbReference type="Proteomes" id="UP001207930">
    <property type="component" value="Unassembled WGS sequence"/>
</dbReference>
<dbReference type="Gene3D" id="2.40.10.10">
    <property type="entry name" value="Trypsin-like serine proteases"/>
    <property type="match status" value="2"/>
</dbReference>
<feature type="transmembrane region" description="Helical" evidence="3">
    <location>
        <begin position="94"/>
        <end position="115"/>
    </location>
</feature>
<dbReference type="InterPro" id="IPR001940">
    <property type="entry name" value="Peptidase_S1C"/>
</dbReference>
<keyword evidence="3" id="KW-0812">Transmembrane</keyword>
<evidence type="ECO:0000256" key="3">
    <source>
        <dbReference type="SAM" id="Phobius"/>
    </source>
</evidence>
<comment type="caution">
    <text evidence="4">The sequence shown here is derived from an EMBL/GenBank/DDBJ whole genome shotgun (WGS) entry which is preliminary data.</text>
</comment>
<dbReference type="EMBL" id="JAPDDS010000011">
    <property type="protein sequence ID" value="MCW1886566.1"/>
    <property type="molecule type" value="Genomic_DNA"/>
</dbReference>
<dbReference type="PANTHER" id="PTHR22939:SF129">
    <property type="entry name" value="SERINE PROTEASE HTRA2, MITOCHONDRIAL"/>
    <property type="match status" value="1"/>
</dbReference>
<keyword evidence="3" id="KW-1133">Transmembrane helix</keyword>
<dbReference type="InterPro" id="IPR009003">
    <property type="entry name" value="Peptidase_S1_PA"/>
</dbReference>
<evidence type="ECO:0000256" key="2">
    <source>
        <dbReference type="SAM" id="MobiDB-lite"/>
    </source>
</evidence>
<evidence type="ECO:0000256" key="1">
    <source>
        <dbReference type="SAM" id="Coils"/>
    </source>
</evidence>
<feature type="coiled-coil region" evidence="1">
    <location>
        <begin position="137"/>
        <end position="222"/>
    </location>
</feature>
<dbReference type="SUPFAM" id="SSF50494">
    <property type="entry name" value="Trypsin-like serine proteases"/>
    <property type="match status" value="1"/>
</dbReference>
<protein>
    <submittedName>
        <fullName evidence="4">Trypsin-like peptidase domain-containing protein</fullName>
    </submittedName>
</protein>
<dbReference type="PRINTS" id="PR00834">
    <property type="entry name" value="PROTEASES2C"/>
</dbReference>
<name>A0ABT3FTJ0_9BACT</name>
<keyword evidence="5" id="KW-1185">Reference proteome</keyword>
<keyword evidence="1" id="KW-0175">Coiled coil</keyword>
<keyword evidence="3" id="KW-0472">Membrane</keyword>
<reference evidence="4 5" key="1">
    <citation type="submission" date="2022-10" db="EMBL/GenBank/DDBJ databases">
        <title>Luteolibacter flavescens strain MCCC 1K03193, whole genome shotgun sequencing project.</title>
        <authorList>
            <person name="Zhao G."/>
            <person name="Shen L."/>
        </authorList>
    </citation>
    <scope>NUCLEOTIDE SEQUENCE [LARGE SCALE GENOMIC DNA]</scope>
    <source>
        <strain evidence="4 5">MCCC 1K03193</strain>
    </source>
</reference>
<accession>A0ABT3FTJ0</accession>
<dbReference type="PANTHER" id="PTHR22939">
    <property type="entry name" value="SERINE PROTEASE FAMILY S1C HTRA-RELATED"/>
    <property type="match status" value="1"/>
</dbReference>
<dbReference type="Pfam" id="PF13365">
    <property type="entry name" value="Trypsin_2"/>
    <property type="match status" value="1"/>
</dbReference>
<dbReference type="InterPro" id="IPR043504">
    <property type="entry name" value="Peptidase_S1_PA_chymotrypsin"/>
</dbReference>
<organism evidence="4 5">
    <name type="scientific">Luteolibacter flavescens</name>
    <dbReference type="NCBI Taxonomy" id="1859460"/>
    <lineage>
        <taxon>Bacteria</taxon>
        <taxon>Pseudomonadati</taxon>
        <taxon>Verrucomicrobiota</taxon>
        <taxon>Verrucomicrobiia</taxon>
        <taxon>Verrucomicrobiales</taxon>
        <taxon>Verrucomicrobiaceae</taxon>
        <taxon>Luteolibacter</taxon>
    </lineage>
</organism>
<feature type="region of interest" description="Disordered" evidence="2">
    <location>
        <begin position="57"/>
        <end position="87"/>
    </location>
</feature>